<reference evidence="2" key="1">
    <citation type="submission" date="2009-09" db="EMBL/GenBank/DDBJ databases">
        <title>The complete chromosome of Desulfohalobium retbaense DSM 5692.</title>
        <authorList>
            <consortium name="US DOE Joint Genome Institute (JGI-PGF)"/>
            <person name="Lucas S."/>
            <person name="Copeland A."/>
            <person name="Lapidus A."/>
            <person name="Glavina del Rio T."/>
            <person name="Dalin E."/>
            <person name="Tice H."/>
            <person name="Bruce D."/>
            <person name="Goodwin L."/>
            <person name="Pitluck S."/>
            <person name="Kyrpides N."/>
            <person name="Mavromatis K."/>
            <person name="Ivanova N."/>
            <person name="Mikhailova N."/>
            <person name="Munk A.C."/>
            <person name="Brettin T."/>
            <person name="Detter J.C."/>
            <person name="Han C."/>
            <person name="Tapia R."/>
            <person name="Larimer F."/>
            <person name="Land M."/>
            <person name="Hauser L."/>
            <person name="Markowitz V."/>
            <person name="Cheng J.-F."/>
            <person name="Hugenholtz P."/>
            <person name="Woyke T."/>
            <person name="Wu D."/>
            <person name="Spring S."/>
            <person name="Klenk H.-P."/>
            <person name="Eisen J.A."/>
        </authorList>
    </citation>
    <scope>NUCLEOTIDE SEQUENCE [LARGE SCALE GENOMIC DNA]</scope>
    <source>
        <strain evidence="2">DSM 5692</strain>
    </source>
</reference>
<sequence length="124" mass="13553">MTAAKNIYGKPLRPCSFGPQTGFFRTGGCETGPQDQGSHVVCAEMTEAFLRFTQSRGNDLMTPAPHFGFPGLSPGDRWCLCALRWREALEKGVAPPVILEATNEAALRYVSLEDLEAHALDARQ</sequence>
<dbReference type="HOGENOM" id="CLU_127770_1_0_7"/>
<protein>
    <recommendedName>
        <fullName evidence="3">DUF2237 domain-containing protein</fullName>
    </recommendedName>
</protein>
<dbReference type="PANTHER" id="PTHR37466">
    <property type="entry name" value="SLR1628 PROTEIN"/>
    <property type="match status" value="1"/>
</dbReference>
<organism evidence="1 2">
    <name type="scientific">Desulfohalobium retbaense (strain ATCC 49708 / DSM 5692 / JCM 16813 / HR100)</name>
    <dbReference type="NCBI Taxonomy" id="485915"/>
    <lineage>
        <taxon>Bacteria</taxon>
        <taxon>Pseudomonadati</taxon>
        <taxon>Thermodesulfobacteriota</taxon>
        <taxon>Desulfovibrionia</taxon>
        <taxon>Desulfovibrionales</taxon>
        <taxon>Desulfohalobiaceae</taxon>
        <taxon>Desulfohalobium</taxon>
    </lineage>
</organism>
<reference evidence="1 2" key="2">
    <citation type="journal article" date="2010" name="Stand. Genomic Sci.">
        <title>Complete genome sequence of Desulfohalobium retbaense type strain (HR(100)).</title>
        <authorList>
            <person name="Spring S."/>
            <person name="Nolan M."/>
            <person name="Lapidus A."/>
            <person name="Glavina Del Rio T."/>
            <person name="Copeland A."/>
            <person name="Tice H."/>
            <person name="Cheng J.F."/>
            <person name="Lucas S."/>
            <person name="Land M."/>
            <person name="Chen F."/>
            <person name="Bruce D."/>
            <person name="Goodwin L."/>
            <person name="Pitluck S."/>
            <person name="Ivanova N."/>
            <person name="Mavromatis K."/>
            <person name="Mikhailova N."/>
            <person name="Pati A."/>
            <person name="Chen A."/>
            <person name="Palaniappan K."/>
            <person name="Hauser L."/>
            <person name="Chang Y.J."/>
            <person name="Jeffries C.D."/>
            <person name="Munk C."/>
            <person name="Kiss H."/>
            <person name="Chain P."/>
            <person name="Han C."/>
            <person name="Brettin T."/>
            <person name="Detter J.C."/>
            <person name="Schuler E."/>
            <person name="Goker M."/>
            <person name="Rohde M."/>
            <person name="Bristow J."/>
            <person name="Eisen J.A."/>
            <person name="Markowitz V."/>
            <person name="Hugenholtz P."/>
            <person name="Kyrpides N.C."/>
            <person name="Klenk H.P."/>
        </authorList>
    </citation>
    <scope>NUCLEOTIDE SEQUENCE [LARGE SCALE GENOMIC DNA]</scope>
    <source>
        <strain evidence="1 2">DSM 5692</strain>
    </source>
</reference>
<dbReference type="AlphaFoldDB" id="C8X1V8"/>
<name>C8X1V8_DESRD</name>
<dbReference type="InterPro" id="IPR018714">
    <property type="entry name" value="DUF2237"/>
</dbReference>
<dbReference type="KEGG" id="drt:Dret_1242"/>
<dbReference type="Proteomes" id="UP000001052">
    <property type="component" value="Chromosome"/>
</dbReference>
<accession>C8X1V8</accession>
<gene>
    <name evidence="1" type="ordered locus">Dret_1242</name>
</gene>
<dbReference type="Pfam" id="PF09996">
    <property type="entry name" value="DUF2237"/>
    <property type="match status" value="1"/>
</dbReference>
<dbReference type="Gene3D" id="3.30.56.110">
    <property type="entry name" value="Protein of unknown function DUF2237"/>
    <property type="match status" value="1"/>
</dbReference>
<evidence type="ECO:0008006" key="3">
    <source>
        <dbReference type="Google" id="ProtNLM"/>
    </source>
</evidence>
<dbReference type="EMBL" id="CP001734">
    <property type="protein sequence ID" value="ACV68530.1"/>
    <property type="molecule type" value="Genomic_DNA"/>
</dbReference>
<dbReference type="RefSeq" id="WP_015751677.1">
    <property type="nucleotide sequence ID" value="NC_013223.1"/>
</dbReference>
<proteinExistence type="predicted"/>
<keyword evidence="2" id="KW-1185">Reference proteome</keyword>
<dbReference type="PANTHER" id="PTHR37466:SF1">
    <property type="entry name" value="SLR1628 PROTEIN"/>
    <property type="match status" value="1"/>
</dbReference>
<evidence type="ECO:0000313" key="1">
    <source>
        <dbReference type="EMBL" id="ACV68530.1"/>
    </source>
</evidence>
<dbReference type="STRING" id="485915.Dret_1242"/>
<evidence type="ECO:0000313" key="2">
    <source>
        <dbReference type="Proteomes" id="UP000001052"/>
    </source>
</evidence>
<dbReference type="eggNOG" id="COG3651">
    <property type="taxonomic scope" value="Bacteria"/>
</dbReference>